<gene>
    <name evidence="2" type="ORF">WG901_17995</name>
</gene>
<dbReference type="RefSeq" id="WP_339588492.1">
    <property type="nucleotide sequence ID" value="NZ_JBBHJZ010000004.1"/>
</dbReference>
<dbReference type="Proteomes" id="UP001361239">
    <property type="component" value="Unassembled WGS sequence"/>
</dbReference>
<dbReference type="EMBL" id="JBBHJZ010000004">
    <property type="protein sequence ID" value="MEJ5978549.1"/>
    <property type="molecule type" value="Genomic_DNA"/>
</dbReference>
<evidence type="ECO:0000259" key="1">
    <source>
        <dbReference type="Pfam" id="PF01261"/>
    </source>
</evidence>
<dbReference type="Pfam" id="PF01261">
    <property type="entry name" value="AP_endonuc_2"/>
    <property type="match status" value="1"/>
</dbReference>
<name>A0ABU8RZU8_9SPHN</name>
<keyword evidence="3" id="KW-1185">Reference proteome</keyword>
<dbReference type="Gene3D" id="3.20.20.150">
    <property type="entry name" value="Divalent-metal-dependent TIM barrel enzymes"/>
    <property type="match status" value="1"/>
</dbReference>
<proteinExistence type="predicted"/>
<feature type="domain" description="Xylose isomerase-like TIM barrel" evidence="1">
    <location>
        <begin position="26"/>
        <end position="256"/>
    </location>
</feature>
<dbReference type="InterPro" id="IPR050312">
    <property type="entry name" value="IolE/XylAMocC-like"/>
</dbReference>
<dbReference type="SUPFAM" id="SSF51658">
    <property type="entry name" value="Xylose isomerase-like"/>
    <property type="match status" value="1"/>
</dbReference>
<sequence length="274" mass="29410">MTANRLGMEMLTVLSMPPADYVRLAGKLGCASISMGLSGLPLERYGITDALYPAWSLRDDPALRRETLAALRDTGVRIGLAEGFGATAAEDVSRFAGDLDLFAELGAQRLNAICLEDDMAMATDQLARLAEMAAARGMAFTIEFFPCEGINSFERTLSVIDGIGRDRAKVLLDTMHFFRTGGTLEKLQAAGTDVVGYVQLADAPNTPPDADYFRDAMFARLVPGAGELPLRELIAALPADLPISVEVPRLDDLRAEGPRAYAERVIAAARELGA</sequence>
<dbReference type="PANTHER" id="PTHR12110:SF48">
    <property type="entry name" value="BLL3656 PROTEIN"/>
    <property type="match status" value="1"/>
</dbReference>
<evidence type="ECO:0000313" key="3">
    <source>
        <dbReference type="Proteomes" id="UP001361239"/>
    </source>
</evidence>
<dbReference type="PANTHER" id="PTHR12110">
    <property type="entry name" value="HYDROXYPYRUVATE ISOMERASE"/>
    <property type="match status" value="1"/>
</dbReference>
<dbReference type="InterPro" id="IPR013022">
    <property type="entry name" value="Xyl_isomerase-like_TIM-brl"/>
</dbReference>
<protein>
    <submittedName>
        <fullName evidence="2">TIM barrel protein</fullName>
    </submittedName>
</protein>
<reference evidence="2 3" key="1">
    <citation type="submission" date="2024-03" db="EMBL/GenBank/DDBJ databases">
        <authorList>
            <person name="Jo J.-H."/>
        </authorList>
    </citation>
    <scope>NUCLEOTIDE SEQUENCE [LARGE SCALE GENOMIC DNA]</scope>
    <source>
        <strain evidence="2 3">PS1R-30</strain>
    </source>
</reference>
<dbReference type="InterPro" id="IPR036237">
    <property type="entry name" value="Xyl_isomerase-like_sf"/>
</dbReference>
<organism evidence="2 3">
    <name type="scientific">Novosphingobium anseongense</name>
    <dbReference type="NCBI Taxonomy" id="3133436"/>
    <lineage>
        <taxon>Bacteria</taxon>
        <taxon>Pseudomonadati</taxon>
        <taxon>Pseudomonadota</taxon>
        <taxon>Alphaproteobacteria</taxon>
        <taxon>Sphingomonadales</taxon>
        <taxon>Sphingomonadaceae</taxon>
        <taxon>Novosphingobium</taxon>
    </lineage>
</organism>
<comment type="caution">
    <text evidence="2">The sequence shown here is derived from an EMBL/GenBank/DDBJ whole genome shotgun (WGS) entry which is preliminary data.</text>
</comment>
<accession>A0ABU8RZU8</accession>
<evidence type="ECO:0000313" key="2">
    <source>
        <dbReference type="EMBL" id="MEJ5978549.1"/>
    </source>
</evidence>